<feature type="transmembrane region" description="Helical" evidence="6">
    <location>
        <begin position="433"/>
        <end position="452"/>
    </location>
</feature>
<feature type="transmembrane region" description="Helical" evidence="6">
    <location>
        <begin position="484"/>
        <end position="504"/>
    </location>
</feature>
<evidence type="ECO:0000313" key="8">
    <source>
        <dbReference type="Proteomes" id="UP001597492"/>
    </source>
</evidence>
<keyword evidence="2" id="KW-1003">Cell membrane</keyword>
<dbReference type="Proteomes" id="UP001597492">
    <property type="component" value="Unassembled WGS sequence"/>
</dbReference>
<dbReference type="InterPro" id="IPR050367">
    <property type="entry name" value="APC_superfamily"/>
</dbReference>
<keyword evidence="8" id="KW-1185">Reference proteome</keyword>
<name>A0ABW5V039_9MICO</name>
<feature type="transmembrane region" description="Helical" evidence="6">
    <location>
        <begin position="371"/>
        <end position="388"/>
    </location>
</feature>
<dbReference type="PANTHER" id="PTHR42770">
    <property type="entry name" value="AMINO ACID TRANSPORTER-RELATED"/>
    <property type="match status" value="1"/>
</dbReference>
<evidence type="ECO:0000256" key="5">
    <source>
        <dbReference type="ARBA" id="ARBA00023136"/>
    </source>
</evidence>
<keyword evidence="4 6" id="KW-1133">Transmembrane helix</keyword>
<evidence type="ECO:0000256" key="3">
    <source>
        <dbReference type="ARBA" id="ARBA00022692"/>
    </source>
</evidence>
<feature type="transmembrane region" description="Helical" evidence="6">
    <location>
        <begin position="227"/>
        <end position="247"/>
    </location>
</feature>
<feature type="transmembrane region" description="Helical" evidence="6">
    <location>
        <begin position="62"/>
        <end position="82"/>
    </location>
</feature>
<gene>
    <name evidence="7" type="ORF">ACFSW7_13215</name>
</gene>
<keyword evidence="5 6" id="KW-0472">Membrane</keyword>
<dbReference type="InterPro" id="IPR002293">
    <property type="entry name" value="AA/rel_permease1"/>
</dbReference>
<feature type="transmembrane region" description="Helical" evidence="6">
    <location>
        <begin position="120"/>
        <end position="143"/>
    </location>
</feature>
<feature type="transmembrane region" description="Helical" evidence="6">
    <location>
        <begin position="267"/>
        <end position="288"/>
    </location>
</feature>
<reference evidence="8" key="1">
    <citation type="journal article" date="2019" name="Int. J. Syst. Evol. Microbiol.">
        <title>The Global Catalogue of Microorganisms (GCM) 10K type strain sequencing project: providing services to taxonomists for standard genome sequencing and annotation.</title>
        <authorList>
            <consortium name="The Broad Institute Genomics Platform"/>
            <consortium name="The Broad Institute Genome Sequencing Center for Infectious Disease"/>
            <person name="Wu L."/>
            <person name="Ma J."/>
        </authorList>
    </citation>
    <scope>NUCLEOTIDE SEQUENCE [LARGE SCALE GENOMIC DNA]</scope>
    <source>
        <strain evidence="8">TISTR 1514</strain>
    </source>
</reference>
<dbReference type="PIRSF" id="PIRSF006060">
    <property type="entry name" value="AA_transporter"/>
    <property type="match status" value="1"/>
</dbReference>
<organism evidence="7 8">
    <name type="scientific">Gulosibacter faecalis</name>
    <dbReference type="NCBI Taxonomy" id="272240"/>
    <lineage>
        <taxon>Bacteria</taxon>
        <taxon>Bacillati</taxon>
        <taxon>Actinomycetota</taxon>
        <taxon>Actinomycetes</taxon>
        <taxon>Micrococcales</taxon>
        <taxon>Microbacteriaceae</taxon>
        <taxon>Gulosibacter</taxon>
    </lineage>
</organism>
<comment type="subcellular location">
    <subcellularLocation>
        <location evidence="1">Cell membrane</location>
        <topology evidence="1">Multi-pass membrane protein</topology>
    </subcellularLocation>
</comment>
<feature type="transmembrane region" description="Helical" evidence="6">
    <location>
        <begin position="155"/>
        <end position="174"/>
    </location>
</feature>
<dbReference type="Gene3D" id="1.20.1740.10">
    <property type="entry name" value="Amino acid/polyamine transporter I"/>
    <property type="match status" value="1"/>
</dbReference>
<dbReference type="RefSeq" id="WP_019619744.1">
    <property type="nucleotide sequence ID" value="NZ_JBHUNE010000010.1"/>
</dbReference>
<accession>A0ABW5V039</accession>
<dbReference type="EMBL" id="JBHUNE010000010">
    <property type="protein sequence ID" value="MFD2759338.1"/>
    <property type="molecule type" value="Genomic_DNA"/>
</dbReference>
<evidence type="ECO:0000256" key="1">
    <source>
        <dbReference type="ARBA" id="ARBA00004651"/>
    </source>
</evidence>
<evidence type="ECO:0000256" key="2">
    <source>
        <dbReference type="ARBA" id="ARBA00022475"/>
    </source>
</evidence>
<dbReference type="PANTHER" id="PTHR42770:SF16">
    <property type="entry name" value="AMINO ACID PERMEASE"/>
    <property type="match status" value="1"/>
</dbReference>
<sequence>MSTRPQADVAGPITTAISGPGAKGLTIGKVGVIGGAVIGVSTIAPAYTLTSGLGPTVSEVGLQTPAILLIGFIPMLLVLFGYRELNMALPDSGTSFTWATRAFGPWVGWMTGWGLVSATILVLSNLAAVATDFFFILLSQIFGDPAIADVPFDNLGINILITTVFVALAAWIGYRGVETTERVQWGLVIFQLIALVWYSVAAITSAVSGDAYDYTPVDVSWFNPFEVGDLSVVIAGVSLSIFMFWGWDTVITMNEETKDPKRTPGRAATVTIITIVALYLLVTVATLMWSGISGEGFGAGNPENQESIFAVLAPEVMGPFAMLMSIAILTSSLASLQSTMVSPARTMLAMGYYEAMPKSFARISPRFKSPAVATFVAAAASVVFYVVMRLLSENALWDTITALGMMVCFYYGATGLAAVWYFRRSWFTSVRNFFMRFLLPLAGGVTLVWMFVQTCIDSLSPSYGSGSALFATTYDADGVAQDGIGLVFVLGVGVLLLGVVLMFVMRAANPRYFRGETLGSSDYERDKVEGVELLPE</sequence>
<evidence type="ECO:0000256" key="6">
    <source>
        <dbReference type="SAM" id="Phobius"/>
    </source>
</evidence>
<protein>
    <submittedName>
        <fullName evidence="7">APC family permease</fullName>
    </submittedName>
</protein>
<feature type="transmembrane region" description="Helical" evidence="6">
    <location>
        <begin position="186"/>
        <end position="207"/>
    </location>
</feature>
<keyword evidence="3 6" id="KW-0812">Transmembrane</keyword>
<proteinExistence type="predicted"/>
<comment type="caution">
    <text evidence="7">The sequence shown here is derived from an EMBL/GenBank/DDBJ whole genome shotgun (WGS) entry which is preliminary data.</text>
</comment>
<feature type="transmembrane region" description="Helical" evidence="6">
    <location>
        <begin position="30"/>
        <end position="50"/>
    </location>
</feature>
<feature type="transmembrane region" description="Helical" evidence="6">
    <location>
        <begin position="308"/>
        <end position="330"/>
    </location>
</feature>
<feature type="transmembrane region" description="Helical" evidence="6">
    <location>
        <begin position="400"/>
        <end position="421"/>
    </location>
</feature>
<evidence type="ECO:0000256" key="4">
    <source>
        <dbReference type="ARBA" id="ARBA00022989"/>
    </source>
</evidence>
<evidence type="ECO:0000313" key="7">
    <source>
        <dbReference type="EMBL" id="MFD2759338.1"/>
    </source>
</evidence>
<dbReference type="Pfam" id="PF13520">
    <property type="entry name" value="AA_permease_2"/>
    <property type="match status" value="1"/>
</dbReference>